<comment type="caution">
    <text evidence="5">The sequence shown here is derived from an EMBL/GenBank/DDBJ whole genome shotgun (WGS) entry which is preliminary data.</text>
</comment>
<dbReference type="Gene3D" id="1.10.10.60">
    <property type="entry name" value="Homeodomain-like"/>
    <property type="match status" value="1"/>
</dbReference>
<protein>
    <submittedName>
        <fullName evidence="5">AcrR family transcriptional regulator</fullName>
    </submittedName>
</protein>
<feature type="DNA-binding region" description="H-T-H motif" evidence="2">
    <location>
        <begin position="37"/>
        <end position="56"/>
    </location>
</feature>
<dbReference type="PRINTS" id="PR00455">
    <property type="entry name" value="HTHTETR"/>
</dbReference>
<dbReference type="PROSITE" id="PS50977">
    <property type="entry name" value="HTH_TETR_2"/>
    <property type="match status" value="1"/>
</dbReference>
<organism evidence="5 6">
    <name type="scientific">Kineococcus xinjiangensis</name>
    <dbReference type="NCBI Taxonomy" id="512762"/>
    <lineage>
        <taxon>Bacteria</taxon>
        <taxon>Bacillati</taxon>
        <taxon>Actinomycetota</taxon>
        <taxon>Actinomycetes</taxon>
        <taxon>Kineosporiales</taxon>
        <taxon>Kineosporiaceae</taxon>
        <taxon>Kineococcus</taxon>
    </lineage>
</organism>
<keyword evidence="6" id="KW-1185">Reference proteome</keyword>
<dbReference type="InterPro" id="IPR050109">
    <property type="entry name" value="HTH-type_TetR-like_transc_reg"/>
</dbReference>
<name>A0A2S6IWP1_9ACTN</name>
<dbReference type="SUPFAM" id="SSF46689">
    <property type="entry name" value="Homeodomain-like"/>
    <property type="match status" value="1"/>
</dbReference>
<evidence type="ECO:0000313" key="5">
    <source>
        <dbReference type="EMBL" id="PPK98705.1"/>
    </source>
</evidence>
<evidence type="ECO:0000256" key="3">
    <source>
        <dbReference type="SAM" id="MobiDB-lite"/>
    </source>
</evidence>
<dbReference type="InterPro" id="IPR036271">
    <property type="entry name" value="Tet_transcr_reg_TetR-rel_C_sf"/>
</dbReference>
<gene>
    <name evidence="5" type="ORF">CLV92_101405</name>
</gene>
<dbReference type="Gene3D" id="1.10.357.10">
    <property type="entry name" value="Tetracycline Repressor, domain 2"/>
    <property type="match status" value="1"/>
</dbReference>
<feature type="region of interest" description="Disordered" evidence="3">
    <location>
        <begin position="202"/>
        <end position="225"/>
    </location>
</feature>
<dbReference type="AlphaFoldDB" id="A0A2S6IWP1"/>
<evidence type="ECO:0000259" key="4">
    <source>
        <dbReference type="PROSITE" id="PS50977"/>
    </source>
</evidence>
<proteinExistence type="predicted"/>
<dbReference type="EMBL" id="PTJD01000001">
    <property type="protein sequence ID" value="PPK98705.1"/>
    <property type="molecule type" value="Genomic_DNA"/>
</dbReference>
<keyword evidence="1 2" id="KW-0238">DNA-binding</keyword>
<dbReference type="Pfam" id="PF00440">
    <property type="entry name" value="TetR_N"/>
    <property type="match status" value="1"/>
</dbReference>
<dbReference type="PANTHER" id="PTHR30055">
    <property type="entry name" value="HTH-TYPE TRANSCRIPTIONAL REGULATOR RUTR"/>
    <property type="match status" value="1"/>
</dbReference>
<dbReference type="Proteomes" id="UP000239485">
    <property type="component" value="Unassembled WGS sequence"/>
</dbReference>
<evidence type="ECO:0000313" key="6">
    <source>
        <dbReference type="Proteomes" id="UP000239485"/>
    </source>
</evidence>
<evidence type="ECO:0000256" key="1">
    <source>
        <dbReference type="ARBA" id="ARBA00023125"/>
    </source>
</evidence>
<dbReference type="InterPro" id="IPR001647">
    <property type="entry name" value="HTH_TetR"/>
</dbReference>
<accession>A0A2S6IWP1</accession>
<dbReference type="GO" id="GO:0003700">
    <property type="term" value="F:DNA-binding transcription factor activity"/>
    <property type="evidence" value="ECO:0007669"/>
    <property type="project" value="TreeGrafter"/>
</dbReference>
<reference evidence="5 6" key="1">
    <citation type="submission" date="2018-02" db="EMBL/GenBank/DDBJ databases">
        <title>Genomic Encyclopedia of Archaeal and Bacterial Type Strains, Phase II (KMG-II): from individual species to whole genera.</title>
        <authorList>
            <person name="Goeker M."/>
        </authorList>
    </citation>
    <scope>NUCLEOTIDE SEQUENCE [LARGE SCALE GENOMIC DNA]</scope>
    <source>
        <strain evidence="5 6">DSM 22857</strain>
    </source>
</reference>
<sequence>MVGRRSGRRPGDPSRTREQILTAAREAFAEGGYDATSMRRIAATAGVDPALLHHHFGSKERLFLAAVRAPADPAELMPAVAAGGPDGAGERLVTTFLGVWDSPAGAGAAALLRTAAANPLVARLVREFLLARVLRPLLADLGVPATERDVRASLVASQLMGLAVTRYVIGLEPLASAPAAAVVAAVGPTLQRYLAGDLGAALSDPQAERDGPAGHQPAGSGRPSS</sequence>
<dbReference type="Pfam" id="PF17920">
    <property type="entry name" value="TetR_C_16"/>
    <property type="match status" value="1"/>
</dbReference>
<dbReference type="PANTHER" id="PTHR30055:SF235">
    <property type="entry name" value="TRANSCRIPTIONAL REGULATORY PROTEIN"/>
    <property type="match status" value="1"/>
</dbReference>
<dbReference type="InterPro" id="IPR041678">
    <property type="entry name" value="TetR_C_16"/>
</dbReference>
<dbReference type="InterPro" id="IPR009057">
    <property type="entry name" value="Homeodomain-like_sf"/>
</dbReference>
<feature type="domain" description="HTH tetR-type" evidence="4">
    <location>
        <begin position="14"/>
        <end position="74"/>
    </location>
</feature>
<evidence type="ECO:0000256" key="2">
    <source>
        <dbReference type="PROSITE-ProRule" id="PRU00335"/>
    </source>
</evidence>
<dbReference type="GO" id="GO:0000976">
    <property type="term" value="F:transcription cis-regulatory region binding"/>
    <property type="evidence" value="ECO:0007669"/>
    <property type="project" value="TreeGrafter"/>
</dbReference>
<dbReference type="SUPFAM" id="SSF48498">
    <property type="entry name" value="Tetracyclin repressor-like, C-terminal domain"/>
    <property type="match status" value="1"/>
</dbReference>